<sequence length="229" mass="24734">MVPILLVYILIVFALVGIAIYEHVTISTLSLPIPHALTILTILLPLLSPATAYFTPRLLQPASHSTTTTTTTNNNNNNPNNNPDRALTRKPPPSPSRNPAVLPIALNLALLTTTTALLTLLSLPLLSPATAQCRLAQQWHALFSAHDGPAIRAIQDALACCGFRSPRDMAWPFPAPGPPGRGPNEACERQFAGRTEGCLRRWEGEMRRGAGAGVGDFLQQTLRVTKRCP</sequence>
<accession>A0AAN6UNB4</accession>
<dbReference type="EMBL" id="MU853405">
    <property type="protein sequence ID" value="KAK4135720.1"/>
    <property type="molecule type" value="Genomic_DNA"/>
</dbReference>
<feature type="region of interest" description="Disordered" evidence="1">
    <location>
        <begin position="63"/>
        <end position="98"/>
    </location>
</feature>
<feature type="compositionally biased region" description="Low complexity" evidence="1">
    <location>
        <begin position="66"/>
        <end position="83"/>
    </location>
</feature>
<dbReference type="AlphaFoldDB" id="A0AAN6UNB4"/>
<keyword evidence="4" id="KW-1185">Reference proteome</keyword>
<evidence type="ECO:0000256" key="1">
    <source>
        <dbReference type="SAM" id="MobiDB-lite"/>
    </source>
</evidence>
<dbReference type="Proteomes" id="UP001304895">
    <property type="component" value="Unassembled WGS sequence"/>
</dbReference>
<proteinExistence type="predicted"/>
<keyword evidence="2" id="KW-0812">Transmembrane</keyword>
<keyword evidence="2" id="KW-1133">Transmembrane helix</keyword>
<feature type="transmembrane region" description="Helical" evidence="2">
    <location>
        <begin position="100"/>
        <end position="126"/>
    </location>
</feature>
<feature type="transmembrane region" description="Helical" evidence="2">
    <location>
        <begin position="6"/>
        <end position="24"/>
    </location>
</feature>
<name>A0AAN6UNB4_9PEZI</name>
<keyword evidence="2" id="KW-0472">Membrane</keyword>
<evidence type="ECO:0000256" key="2">
    <source>
        <dbReference type="SAM" id="Phobius"/>
    </source>
</evidence>
<comment type="caution">
    <text evidence="3">The sequence shown here is derived from an EMBL/GenBank/DDBJ whole genome shotgun (WGS) entry which is preliminary data.</text>
</comment>
<evidence type="ECO:0000313" key="3">
    <source>
        <dbReference type="EMBL" id="KAK4135720.1"/>
    </source>
</evidence>
<reference evidence="3" key="2">
    <citation type="submission" date="2023-05" db="EMBL/GenBank/DDBJ databases">
        <authorList>
            <consortium name="Lawrence Berkeley National Laboratory"/>
            <person name="Steindorff A."/>
            <person name="Hensen N."/>
            <person name="Bonometti L."/>
            <person name="Westerberg I."/>
            <person name="Brannstrom I.O."/>
            <person name="Guillou S."/>
            <person name="Cros-Aarteil S."/>
            <person name="Calhoun S."/>
            <person name="Haridas S."/>
            <person name="Kuo A."/>
            <person name="Mondo S."/>
            <person name="Pangilinan J."/>
            <person name="Riley R."/>
            <person name="Labutti K."/>
            <person name="Andreopoulos B."/>
            <person name="Lipzen A."/>
            <person name="Chen C."/>
            <person name="Yanf M."/>
            <person name="Daum C."/>
            <person name="Ng V."/>
            <person name="Clum A."/>
            <person name="Ohm R."/>
            <person name="Martin F."/>
            <person name="Silar P."/>
            <person name="Natvig D."/>
            <person name="Lalanne C."/>
            <person name="Gautier V."/>
            <person name="Ament-Velasquez S.L."/>
            <person name="Kruys A."/>
            <person name="Hutchinson M.I."/>
            <person name="Powell A.J."/>
            <person name="Barry K."/>
            <person name="Miller A.N."/>
            <person name="Grigoriev I.V."/>
            <person name="Debuchy R."/>
            <person name="Gladieux P."/>
            <person name="Thoren M.H."/>
            <person name="Johannesson H."/>
        </authorList>
    </citation>
    <scope>NUCLEOTIDE SEQUENCE</scope>
    <source>
        <strain evidence="3">CBS 123565</strain>
    </source>
</reference>
<gene>
    <name evidence="3" type="ORF">BT67DRAFT_455091</name>
</gene>
<organism evidence="3 4">
    <name type="scientific">Trichocladium antarcticum</name>
    <dbReference type="NCBI Taxonomy" id="1450529"/>
    <lineage>
        <taxon>Eukaryota</taxon>
        <taxon>Fungi</taxon>
        <taxon>Dikarya</taxon>
        <taxon>Ascomycota</taxon>
        <taxon>Pezizomycotina</taxon>
        <taxon>Sordariomycetes</taxon>
        <taxon>Sordariomycetidae</taxon>
        <taxon>Sordariales</taxon>
        <taxon>Chaetomiaceae</taxon>
        <taxon>Trichocladium</taxon>
    </lineage>
</organism>
<feature type="transmembrane region" description="Helical" evidence="2">
    <location>
        <begin position="36"/>
        <end position="55"/>
    </location>
</feature>
<evidence type="ECO:0000313" key="4">
    <source>
        <dbReference type="Proteomes" id="UP001304895"/>
    </source>
</evidence>
<protein>
    <submittedName>
        <fullName evidence="3">Uncharacterized protein</fullName>
    </submittedName>
</protein>
<reference evidence="3" key="1">
    <citation type="journal article" date="2023" name="Mol. Phylogenet. Evol.">
        <title>Genome-scale phylogeny and comparative genomics of the fungal order Sordariales.</title>
        <authorList>
            <person name="Hensen N."/>
            <person name="Bonometti L."/>
            <person name="Westerberg I."/>
            <person name="Brannstrom I.O."/>
            <person name="Guillou S."/>
            <person name="Cros-Aarteil S."/>
            <person name="Calhoun S."/>
            <person name="Haridas S."/>
            <person name="Kuo A."/>
            <person name="Mondo S."/>
            <person name="Pangilinan J."/>
            <person name="Riley R."/>
            <person name="LaButti K."/>
            <person name="Andreopoulos B."/>
            <person name="Lipzen A."/>
            <person name="Chen C."/>
            <person name="Yan M."/>
            <person name="Daum C."/>
            <person name="Ng V."/>
            <person name="Clum A."/>
            <person name="Steindorff A."/>
            <person name="Ohm R.A."/>
            <person name="Martin F."/>
            <person name="Silar P."/>
            <person name="Natvig D.O."/>
            <person name="Lalanne C."/>
            <person name="Gautier V."/>
            <person name="Ament-Velasquez S.L."/>
            <person name="Kruys A."/>
            <person name="Hutchinson M.I."/>
            <person name="Powell A.J."/>
            <person name="Barry K."/>
            <person name="Miller A.N."/>
            <person name="Grigoriev I.V."/>
            <person name="Debuchy R."/>
            <person name="Gladieux P."/>
            <person name="Hiltunen Thoren M."/>
            <person name="Johannesson H."/>
        </authorList>
    </citation>
    <scope>NUCLEOTIDE SEQUENCE</scope>
    <source>
        <strain evidence="3">CBS 123565</strain>
    </source>
</reference>